<dbReference type="SUPFAM" id="SSF51182">
    <property type="entry name" value="RmlC-like cupins"/>
    <property type="match status" value="1"/>
</dbReference>
<gene>
    <name evidence="1" type="ORF">JR316_007258</name>
</gene>
<organism evidence="1">
    <name type="scientific">Psilocybe cubensis</name>
    <name type="common">Psychedelic mushroom</name>
    <name type="synonym">Stropharia cubensis</name>
    <dbReference type="NCBI Taxonomy" id="181762"/>
    <lineage>
        <taxon>Eukaryota</taxon>
        <taxon>Fungi</taxon>
        <taxon>Dikarya</taxon>
        <taxon>Basidiomycota</taxon>
        <taxon>Agaricomycotina</taxon>
        <taxon>Agaricomycetes</taxon>
        <taxon>Agaricomycetidae</taxon>
        <taxon>Agaricales</taxon>
        <taxon>Agaricineae</taxon>
        <taxon>Strophariaceae</taxon>
        <taxon>Psilocybe</taxon>
    </lineage>
</organism>
<comment type="caution">
    <text evidence="1">The sequence shown here is derived from an EMBL/GenBank/DDBJ whole genome shotgun (WGS) entry which is preliminary data.</text>
</comment>
<reference evidence="1" key="1">
    <citation type="submission" date="2021-02" db="EMBL/GenBank/DDBJ databases">
        <title>Psilocybe cubensis genome.</title>
        <authorList>
            <person name="Mckernan K.J."/>
            <person name="Crawford S."/>
            <person name="Trippe A."/>
            <person name="Kane L.T."/>
            <person name="Mclaughlin S."/>
        </authorList>
    </citation>
    <scope>NUCLEOTIDE SEQUENCE [LARGE SCALE GENOMIC DNA]</scope>
    <source>
        <strain evidence="1">MGC-MH-2018</strain>
    </source>
</reference>
<proteinExistence type="predicted"/>
<dbReference type="EMBL" id="JAFIQS010000007">
    <property type="protein sequence ID" value="KAG5166921.1"/>
    <property type="molecule type" value="Genomic_DNA"/>
</dbReference>
<accession>A0A8H7XVU3</accession>
<dbReference type="AlphaFoldDB" id="A0A8H7XVU3"/>
<evidence type="ECO:0000313" key="1">
    <source>
        <dbReference type="EMBL" id="KAG5166921.1"/>
    </source>
</evidence>
<name>A0A8H7XVU3_PSICU</name>
<dbReference type="InterPro" id="IPR011051">
    <property type="entry name" value="RmlC_Cupin_sf"/>
</dbReference>
<protein>
    <submittedName>
        <fullName evidence="1">Uncharacterized protein</fullName>
    </submittedName>
</protein>
<sequence length="131" mass="14352">MPAHIPRSEYEGNLHPIVPKSVTRPDIVNHEHASDATRYLLPVLFTSHQGTQLVMRYPGFGVIHILEGEIQYEDMVTPGGPPTIMRAGSVAYFEPNSCVRWHCASASGAQGFGVFDVPVSVKSCDEFVVSN</sequence>